<proteinExistence type="predicted"/>
<keyword evidence="2" id="KW-0732">Signal</keyword>
<evidence type="ECO:0008006" key="5">
    <source>
        <dbReference type="Google" id="ProtNLM"/>
    </source>
</evidence>
<comment type="caution">
    <text evidence="3">The sequence shown here is derived from an EMBL/GenBank/DDBJ whole genome shotgun (WGS) entry which is preliminary data.</text>
</comment>
<evidence type="ECO:0000313" key="3">
    <source>
        <dbReference type="EMBL" id="GAA5052224.1"/>
    </source>
</evidence>
<feature type="compositionally biased region" description="Low complexity" evidence="1">
    <location>
        <begin position="45"/>
        <end position="57"/>
    </location>
</feature>
<keyword evidence="4" id="KW-1185">Reference proteome</keyword>
<dbReference type="Proteomes" id="UP001500518">
    <property type="component" value="Unassembled WGS sequence"/>
</dbReference>
<feature type="chain" id="PRO_5046139942" description="Lipoprotein" evidence="2">
    <location>
        <begin position="24"/>
        <end position="196"/>
    </location>
</feature>
<feature type="signal peptide" evidence="2">
    <location>
        <begin position="1"/>
        <end position="23"/>
    </location>
</feature>
<gene>
    <name evidence="3" type="ORF">GCM10023208_12870</name>
</gene>
<evidence type="ECO:0000256" key="1">
    <source>
        <dbReference type="SAM" id="MobiDB-lite"/>
    </source>
</evidence>
<feature type="region of interest" description="Disordered" evidence="1">
    <location>
        <begin position="27"/>
        <end position="57"/>
    </location>
</feature>
<evidence type="ECO:0000256" key="2">
    <source>
        <dbReference type="SAM" id="SignalP"/>
    </source>
</evidence>
<feature type="compositionally biased region" description="Pro residues" evidence="1">
    <location>
        <begin position="27"/>
        <end position="44"/>
    </location>
</feature>
<protein>
    <recommendedName>
        <fullName evidence="5">Lipoprotein</fullName>
    </recommendedName>
</protein>
<accession>A0ABP9K8M3</accession>
<dbReference type="EMBL" id="BAABHV010000009">
    <property type="protein sequence ID" value="GAA5052224.1"/>
    <property type="molecule type" value="Genomic_DNA"/>
</dbReference>
<evidence type="ECO:0000313" key="4">
    <source>
        <dbReference type="Proteomes" id="UP001500518"/>
    </source>
</evidence>
<dbReference type="PROSITE" id="PS51257">
    <property type="entry name" value="PROKAR_LIPOPROTEIN"/>
    <property type="match status" value="1"/>
</dbReference>
<name>A0ABP9K8M3_9SPHN</name>
<organism evidence="3 4">
    <name type="scientific">Erythrobacter westpacificensis</name>
    <dbReference type="NCBI Taxonomy" id="1055231"/>
    <lineage>
        <taxon>Bacteria</taxon>
        <taxon>Pseudomonadati</taxon>
        <taxon>Pseudomonadota</taxon>
        <taxon>Alphaproteobacteria</taxon>
        <taxon>Sphingomonadales</taxon>
        <taxon>Erythrobacteraceae</taxon>
        <taxon>Erythrobacter/Porphyrobacter group</taxon>
        <taxon>Erythrobacter</taxon>
    </lineage>
</organism>
<reference evidence="4" key="1">
    <citation type="journal article" date="2019" name="Int. J. Syst. Evol. Microbiol.">
        <title>The Global Catalogue of Microorganisms (GCM) 10K type strain sequencing project: providing services to taxonomists for standard genome sequencing and annotation.</title>
        <authorList>
            <consortium name="The Broad Institute Genomics Platform"/>
            <consortium name="The Broad Institute Genome Sequencing Center for Infectious Disease"/>
            <person name="Wu L."/>
            <person name="Ma J."/>
        </authorList>
    </citation>
    <scope>NUCLEOTIDE SEQUENCE [LARGE SCALE GENOMIC DNA]</scope>
    <source>
        <strain evidence="4">JCM 18014</strain>
    </source>
</reference>
<sequence>MQLMNKRLLAATSALLGVLALSACVPPSPEPTPVPSPSPTPTPTPAQAQPEAAPPQVVTPSFDNWMDAPQTPGDWRYVAEGGDTLAVFGTGRTPDTVQLILRCERASRRVSIARAGTTSGQVEMLVRTETQDRRLTASPMQSGGAGLIVAQLAASDPLLDAMAFSKGRFAVDVAGTSPVYAPAWPEITRVIEDCRG</sequence>